<organism evidence="1 2">
    <name type="scientific">Methylophaga lonarensis MPL</name>
    <dbReference type="NCBI Taxonomy" id="1286106"/>
    <lineage>
        <taxon>Bacteria</taxon>
        <taxon>Pseudomonadati</taxon>
        <taxon>Pseudomonadota</taxon>
        <taxon>Gammaproteobacteria</taxon>
        <taxon>Thiotrichales</taxon>
        <taxon>Piscirickettsiaceae</taxon>
        <taxon>Methylophaga</taxon>
    </lineage>
</organism>
<dbReference type="AlphaFoldDB" id="M7P080"/>
<accession>M7P080</accession>
<proteinExistence type="predicted"/>
<evidence type="ECO:0000313" key="1">
    <source>
        <dbReference type="EMBL" id="EMR12871.1"/>
    </source>
</evidence>
<reference evidence="1 2" key="1">
    <citation type="journal article" date="2013" name="Genome Announc.">
        <title>Draft Genome Sequence of Methylophaga lonarensis MPLT, a Haloalkaliphilic (Non-Methane-Utilizing) Methylotroph.</title>
        <authorList>
            <person name="Shetty S.A."/>
            <person name="Marathe N.P."/>
            <person name="Munot H."/>
            <person name="Antony C.P."/>
            <person name="Dhotre D.P."/>
            <person name="Murrell J.C."/>
            <person name="Shouche Y.S."/>
        </authorList>
    </citation>
    <scope>NUCLEOTIDE SEQUENCE [LARGE SCALE GENOMIC DNA]</scope>
    <source>
        <strain evidence="1 2">MPL</strain>
    </source>
</reference>
<gene>
    <name evidence="1" type="ORF">MPL1_07877</name>
</gene>
<keyword evidence="2" id="KW-1185">Reference proteome</keyword>
<dbReference type="EMBL" id="APHR01000039">
    <property type="protein sequence ID" value="EMR12871.1"/>
    <property type="molecule type" value="Genomic_DNA"/>
</dbReference>
<dbReference type="Proteomes" id="UP000012019">
    <property type="component" value="Unassembled WGS sequence"/>
</dbReference>
<sequence length="83" mass="9453">MWIPDKRQLISAETTNVWLGVFRNDGDASKACQQFCSALWIPDKRQLISAEMTNVWLGVFRNDGEKLNNQKAIPVLLFLCVAQ</sequence>
<evidence type="ECO:0000313" key="2">
    <source>
        <dbReference type="Proteomes" id="UP000012019"/>
    </source>
</evidence>
<name>M7P080_9GAMM</name>
<dbReference type="STRING" id="1286106.MPL1_07877"/>
<comment type="caution">
    <text evidence="1">The sequence shown here is derived from an EMBL/GenBank/DDBJ whole genome shotgun (WGS) entry which is preliminary data.</text>
</comment>
<protein>
    <submittedName>
        <fullName evidence="1">Uncharacterized protein</fullName>
    </submittedName>
</protein>